<keyword evidence="2" id="KW-1185">Reference proteome</keyword>
<feature type="non-terminal residue" evidence="1">
    <location>
        <position position="1"/>
    </location>
</feature>
<evidence type="ECO:0000313" key="2">
    <source>
        <dbReference type="Proteomes" id="UP001328107"/>
    </source>
</evidence>
<dbReference type="EMBL" id="BTRK01000003">
    <property type="protein sequence ID" value="GMR43542.1"/>
    <property type="molecule type" value="Genomic_DNA"/>
</dbReference>
<proteinExistence type="predicted"/>
<evidence type="ECO:0000313" key="1">
    <source>
        <dbReference type="EMBL" id="GMR43542.1"/>
    </source>
</evidence>
<gene>
    <name evidence="1" type="ORF">PMAYCL1PPCAC_13737</name>
</gene>
<reference evidence="2" key="1">
    <citation type="submission" date="2022-10" db="EMBL/GenBank/DDBJ databases">
        <title>Genome assembly of Pristionchus species.</title>
        <authorList>
            <person name="Yoshida K."/>
            <person name="Sommer R.J."/>
        </authorList>
    </citation>
    <scope>NUCLEOTIDE SEQUENCE [LARGE SCALE GENOMIC DNA]</scope>
    <source>
        <strain evidence="2">RS5460</strain>
    </source>
</reference>
<sequence>RFIGGSRYCLSSKYVVLDEELSAKISMKIKNLSLRNITRRTPSLHSIDRSSLRIQFFPLIGRPGHGRGIGDYDLKIRYILKLCII</sequence>
<organism evidence="1 2">
    <name type="scientific">Pristionchus mayeri</name>
    <dbReference type="NCBI Taxonomy" id="1317129"/>
    <lineage>
        <taxon>Eukaryota</taxon>
        <taxon>Metazoa</taxon>
        <taxon>Ecdysozoa</taxon>
        <taxon>Nematoda</taxon>
        <taxon>Chromadorea</taxon>
        <taxon>Rhabditida</taxon>
        <taxon>Rhabditina</taxon>
        <taxon>Diplogasteromorpha</taxon>
        <taxon>Diplogasteroidea</taxon>
        <taxon>Neodiplogasteridae</taxon>
        <taxon>Pristionchus</taxon>
    </lineage>
</organism>
<comment type="caution">
    <text evidence="1">The sequence shown here is derived from an EMBL/GenBank/DDBJ whole genome shotgun (WGS) entry which is preliminary data.</text>
</comment>
<name>A0AAN4ZSG1_9BILA</name>
<dbReference type="AlphaFoldDB" id="A0AAN4ZSG1"/>
<protein>
    <submittedName>
        <fullName evidence="1">Uncharacterized protein</fullName>
    </submittedName>
</protein>
<accession>A0AAN4ZSG1</accession>
<dbReference type="Proteomes" id="UP001328107">
    <property type="component" value="Unassembled WGS sequence"/>
</dbReference>